<reference evidence="3 5" key="2">
    <citation type="submission" date="2018-10" db="EMBL/GenBank/DDBJ databases">
        <title>Genomic Encyclopedia of Archaeal and Bacterial Type Strains, Phase II (KMG-II): from individual species to whole genera.</title>
        <authorList>
            <person name="Goeker M."/>
        </authorList>
    </citation>
    <scope>NUCLEOTIDE SEQUENCE [LARGE SCALE GENOMIC DNA]</scope>
    <source>
        <strain evidence="3 5">DSM 21886</strain>
    </source>
</reference>
<dbReference type="Proteomes" id="UP000233767">
    <property type="component" value="Unassembled WGS sequence"/>
</dbReference>
<evidence type="ECO:0000313" key="3">
    <source>
        <dbReference type="EMBL" id="RLJ30542.1"/>
    </source>
</evidence>
<proteinExistence type="predicted"/>
<protein>
    <submittedName>
        <fullName evidence="3">Uncharacterized protein</fullName>
    </submittedName>
</protein>
<dbReference type="Proteomes" id="UP000275027">
    <property type="component" value="Unassembled WGS sequence"/>
</dbReference>
<feature type="chain" id="PRO_5019820630" evidence="1">
    <location>
        <begin position="20"/>
        <end position="405"/>
    </location>
</feature>
<organism evidence="3 5">
    <name type="scientific">Flavobacterium lindanitolerans</name>
    <dbReference type="NCBI Taxonomy" id="428988"/>
    <lineage>
        <taxon>Bacteria</taxon>
        <taxon>Pseudomonadati</taxon>
        <taxon>Bacteroidota</taxon>
        <taxon>Flavobacteriia</taxon>
        <taxon>Flavobacteriales</taxon>
        <taxon>Flavobacteriaceae</taxon>
        <taxon>Flavobacterium</taxon>
    </lineage>
</organism>
<dbReference type="InterPro" id="IPR011049">
    <property type="entry name" value="Serralysin-like_metalloprot_C"/>
</dbReference>
<dbReference type="EMBL" id="RCCB01000011">
    <property type="protein sequence ID" value="RLJ30542.1"/>
    <property type="molecule type" value="Genomic_DNA"/>
</dbReference>
<gene>
    <name evidence="2" type="ORF">B0G92_2096</name>
    <name evidence="3" type="ORF">CLV50_1954</name>
</gene>
<sequence length="405" mass="41692">MNKSYLTMLMLGFLGTAYAQIGIGTINPDASTALDVTATDKGILIPRVALTGSTDTSTITTGNVDGLLLFNTATVADITPGYYYWLGGKWQRMDSRGNGWQLAGNSGTDANADFLGTTDAQDLTFRTDNMERLRITQRGRLDFSNTSSDPLYTNIFLEGGNETTSGAANIAIGESALTNIDSGQLNIAIGRNALQATTSGSVNIAIGNQTLSSNTDSFSNIGIGFGVLPSLNNGGHNIGLGDNTGLSLVSGNGNTFIGSFAGSTLNSLENATAIGYSAVVEADNSMVLGGIDSNAVNVGIGNTTPNSTLQITGSFSAAIKSTNINYSLTDKDYTVLYAVSGITVTLPAADSSNVGRIYNIVCDVTGGSVNLNATGTDITKDGSVITSATGSIVVQSTGTKWIVIP</sequence>
<accession>A0A497UJ09</accession>
<dbReference type="Gene3D" id="2.150.10.10">
    <property type="entry name" value="Serralysin-like metalloprotease, C-terminal"/>
    <property type="match status" value="1"/>
</dbReference>
<keyword evidence="1" id="KW-0732">Signal</keyword>
<dbReference type="AlphaFoldDB" id="A0A497UJ09"/>
<keyword evidence="4" id="KW-1185">Reference proteome</keyword>
<evidence type="ECO:0000313" key="5">
    <source>
        <dbReference type="Proteomes" id="UP000275027"/>
    </source>
</evidence>
<reference evidence="2 4" key="1">
    <citation type="submission" date="2017-12" db="EMBL/GenBank/DDBJ databases">
        <title>Genomic Encyclopedia of Type Strains, Phase III (KMG-III): the genomes of soil and plant-associated and newly described type strains.</title>
        <authorList>
            <person name="Whitman W."/>
        </authorList>
    </citation>
    <scope>NUCLEOTIDE SEQUENCE [LARGE SCALE GENOMIC DNA]</scope>
    <source>
        <strain evidence="2 4">IP-10</strain>
    </source>
</reference>
<evidence type="ECO:0000256" key="1">
    <source>
        <dbReference type="SAM" id="SignalP"/>
    </source>
</evidence>
<feature type="signal peptide" evidence="1">
    <location>
        <begin position="1"/>
        <end position="19"/>
    </location>
</feature>
<dbReference type="RefSeq" id="WP_101472132.1">
    <property type="nucleotide sequence ID" value="NZ_PJND01000008.1"/>
</dbReference>
<comment type="caution">
    <text evidence="3">The sequence shown here is derived from an EMBL/GenBank/DDBJ whole genome shotgun (WGS) entry which is preliminary data.</text>
</comment>
<dbReference type="EMBL" id="PJND01000008">
    <property type="protein sequence ID" value="PKW20818.1"/>
    <property type="molecule type" value="Genomic_DNA"/>
</dbReference>
<evidence type="ECO:0000313" key="2">
    <source>
        <dbReference type="EMBL" id="PKW20818.1"/>
    </source>
</evidence>
<evidence type="ECO:0000313" key="4">
    <source>
        <dbReference type="Proteomes" id="UP000233767"/>
    </source>
</evidence>
<name>A0A497UJ09_9FLAO</name>